<accession>A0AC54ZCL4</accession>
<gene>
    <name evidence="2" type="primary">IL33</name>
</gene>
<dbReference type="Proteomes" id="UP000694850">
    <property type="component" value="Unplaced"/>
</dbReference>
<sequence length="233" mass="26576">MKLCSGCIIENSCYLREETTKVMSPKIGNKHKKQHLVFSPCQELPVKPRQFIQRSTAVLKVTEEQKYPSIQGTSPVTEHHASLSTFNDQFITFVFENGAYAIYVEYLGKDQQKDKVLLRYYASQTPAGESGDEVDGKKFMVNLSPTKDKNFCLHADNNKLSVDVREILEPKKPLPEQAFFLLHRQTSDYVSFECKSNPGTFIGVSDNHLKLIQVKDHGEETISEKIMFKLYST</sequence>
<reference evidence="2" key="1">
    <citation type="submission" date="2025-08" db="UniProtKB">
        <authorList>
            <consortium name="RefSeq"/>
        </authorList>
    </citation>
    <scope>IDENTIFICATION</scope>
</reference>
<keyword evidence="1" id="KW-1185">Reference proteome</keyword>
<organism evidence="1 2">
    <name type="scientific">Orycteropus afer afer</name>
    <dbReference type="NCBI Taxonomy" id="1230840"/>
    <lineage>
        <taxon>Eukaryota</taxon>
        <taxon>Metazoa</taxon>
        <taxon>Chordata</taxon>
        <taxon>Craniata</taxon>
        <taxon>Vertebrata</taxon>
        <taxon>Euteleostomi</taxon>
        <taxon>Mammalia</taxon>
        <taxon>Eutheria</taxon>
        <taxon>Afrotheria</taxon>
        <taxon>Tubulidentata</taxon>
        <taxon>Orycteropodidae</taxon>
        <taxon>Orycteropus</taxon>
    </lineage>
</organism>
<proteinExistence type="predicted"/>
<evidence type="ECO:0000313" key="1">
    <source>
        <dbReference type="Proteomes" id="UP000694850"/>
    </source>
</evidence>
<name>A0AC54ZCL4_ORYAF</name>
<evidence type="ECO:0000313" key="2">
    <source>
        <dbReference type="RefSeq" id="XP_042637655.1"/>
    </source>
</evidence>
<protein>
    <submittedName>
        <fullName evidence="2">Interleukin-33</fullName>
    </submittedName>
</protein>
<dbReference type="RefSeq" id="XP_042637655.1">
    <property type="nucleotide sequence ID" value="XM_042781721.1"/>
</dbReference>